<dbReference type="Proteomes" id="UP000035170">
    <property type="component" value="Unassembled WGS sequence"/>
</dbReference>
<dbReference type="AlphaFoldDB" id="A0A0H2M5D8"/>
<dbReference type="EMBL" id="JZWI01000058">
    <property type="protein sequence ID" value="KLN52285.1"/>
    <property type="molecule type" value="Genomic_DNA"/>
</dbReference>
<keyword evidence="3" id="KW-1185">Reference proteome</keyword>
<organism evidence="2 3">
    <name type="scientific">Variovorax paradoxus</name>
    <dbReference type="NCBI Taxonomy" id="34073"/>
    <lineage>
        <taxon>Bacteria</taxon>
        <taxon>Pseudomonadati</taxon>
        <taxon>Pseudomonadota</taxon>
        <taxon>Betaproteobacteria</taxon>
        <taxon>Burkholderiales</taxon>
        <taxon>Comamonadaceae</taxon>
        <taxon>Variovorax</taxon>
    </lineage>
</organism>
<dbReference type="PANTHER" id="PTHR35564:SF4">
    <property type="entry name" value="CYTOPLASMIC PROTEIN"/>
    <property type="match status" value="1"/>
</dbReference>
<name>A0A0H2M5D8_VARPD</name>
<evidence type="ECO:0000313" key="3">
    <source>
        <dbReference type="Proteomes" id="UP000035170"/>
    </source>
</evidence>
<dbReference type="NCBIfam" id="TIGR03347">
    <property type="entry name" value="VI_chp_1"/>
    <property type="match status" value="1"/>
</dbReference>
<reference evidence="2 3" key="1">
    <citation type="submission" date="2015-03" db="EMBL/GenBank/DDBJ databases">
        <title>Genome sequence of Variovorax paradoxus TBEA6.</title>
        <authorList>
            <person name="Poehlein A."/>
            <person name="Schuldes J."/>
            <person name="Wuebbeler J.H."/>
            <person name="Hiessl S."/>
            <person name="Steinbuechel A."/>
            <person name="Daniel R."/>
        </authorList>
    </citation>
    <scope>NUCLEOTIDE SEQUENCE [LARGE SCALE GENOMIC DNA]</scope>
    <source>
        <strain evidence="2 3">TBEA6</strain>
    </source>
</reference>
<gene>
    <name evidence="2" type="ORF">VPARA_66030</name>
</gene>
<evidence type="ECO:0000313" key="2">
    <source>
        <dbReference type="EMBL" id="KLN52285.1"/>
    </source>
</evidence>
<dbReference type="Pfam" id="PF06996">
    <property type="entry name" value="T6SS_TssG"/>
    <property type="match status" value="1"/>
</dbReference>
<evidence type="ECO:0008006" key="4">
    <source>
        <dbReference type="Google" id="ProtNLM"/>
    </source>
</evidence>
<dbReference type="PATRIC" id="fig|34073.19.peg.6805"/>
<proteinExistence type="predicted"/>
<accession>A0A0H2M5D8</accession>
<evidence type="ECO:0000256" key="1">
    <source>
        <dbReference type="SAM" id="MobiDB-lite"/>
    </source>
</evidence>
<feature type="region of interest" description="Disordered" evidence="1">
    <location>
        <begin position="1"/>
        <end position="38"/>
    </location>
</feature>
<dbReference type="InterPro" id="IPR010732">
    <property type="entry name" value="T6SS_TssG-like"/>
</dbReference>
<sequence>MEAAVRDPADSVSAARPPEGVRPLAREGGGEVPGESVNTRVDNALCGWSAEPWSYDYFAVLRRLESVAATTPRWGRALLPSAEPVRVGQEPSLSFAPASFSRFEPASAHSPPRLRQHFFSYVGPNGPLPVHLSDFIRERSLNHGDPTWLAFLDSFLHRFSLHFYRAWAQARPAVALDRPGEDRFRLQVGAFVGIGTPGRIERDEVHDDARLHFSGWLARRVHNAESVESVLCSYFGVPVALERWVGHWMSLPAGELTRLGQGESSRSMGMGAMLGTRAWDRQHRVRLHIGPLTLEQYRMFLPIGNAQPVLQRWMQQLLGDELEWDAELVLETTQVPATRLGQAKGNAPRLGWVSWLGQRTRARDAADVRIGNRPMTARSAQATVGAAA</sequence>
<protein>
    <recommendedName>
        <fullName evidence="4">Type VI secretion system baseplate subunit TssG</fullName>
    </recommendedName>
</protein>
<comment type="caution">
    <text evidence="2">The sequence shown here is derived from an EMBL/GenBank/DDBJ whole genome shotgun (WGS) entry which is preliminary data.</text>
</comment>
<dbReference type="PANTHER" id="PTHR35564">
    <property type="match status" value="1"/>
</dbReference>